<gene>
    <name evidence="1" type="ORF">DFP87_10844</name>
</gene>
<protein>
    <submittedName>
        <fullName evidence="1">Uncharacterized protein</fullName>
    </submittedName>
</protein>
<keyword evidence="2" id="KW-1185">Reference proteome</keyword>
<name>A0ABX9G7V6_9BURK</name>
<sequence>MNKYETLFEEIVKQTRTSKLRWKQIRRNSNSDLIFNPSLVFRQFSTCFERAGNDFTLLLLEKKYDDPEQDFAFEKYLPELLVIDHDGELVATITDSVIERTDMIRLANLVENRSDKASKLFDT</sequence>
<dbReference type="GeneID" id="99733352"/>
<proteinExistence type="predicted"/>
<accession>A0ABX9G7V6</accession>
<reference evidence="1 2" key="1">
    <citation type="submission" date="2018-06" db="EMBL/GenBank/DDBJ databases">
        <title>Genomic Encyclopedia of Type Strains, Phase III (KMG-III): the genomes of soil and plant-associated and newly described type strains.</title>
        <authorList>
            <person name="Whitman W."/>
        </authorList>
    </citation>
    <scope>NUCLEOTIDE SEQUENCE [LARGE SCALE GENOMIC DNA]</scope>
    <source>
        <strain evidence="1 2">CECT 7342</strain>
    </source>
</reference>
<evidence type="ECO:0000313" key="1">
    <source>
        <dbReference type="EMBL" id="RBP17410.1"/>
    </source>
</evidence>
<dbReference type="RefSeq" id="WP_088590527.1">
    <property type="nucleotide sequence ID" value="NZ_CADIJU010000018.1"/>
</dbReference>
<dbReference type="Proteomes" id="UP000252124">
    <property type="component" value="Unassembled WGS sequence"/>
</dbReference>
<dbReference type="EMBL" id="QNRM01000008">
    <property type="protein sequence ID" value="RBP17410.1"/>
    <property type="molecule type" value="Genomic_DNA"/>
</dbReference>
<evidence type="ECO:0000313" key="2">
    <source>
        <dbReference type="Proteomes" id="UP000252124"/>
    </source>
</evidence>
<organism evidence="1 2">
    <name type="scientific">Achromobacter marplatensis</name>
    <dbReference type="NCBI Taxonomy" id="470868"/>
    <lineage>
        <taxon>Bacteria</taxon>
        <taxon>Pseudomonadati</taxon>
        <taxon>Pseudomonadota</taxon>
        <taxon>Betaproteobacteria</taxon>
        <taxon>Burkholderiales</taxon>
        <taxon>Alcaligenaceae</taxon>
        <taxon>Achromobacter</taxon>
    </lineage>
</organism>
<comment type="caution">
    <text evidence="1">The sequence shown here is derived from an EMBL/GenBank/DDBJ whole genome shotgun (WGS) entry which is preliminary data.</text>
</comment>